<name>A0ABW1NRH9_9ACTN</name>
<dbReference type="PANTHER" id="PTHR38048:SF1">
    <property type="entry name" value="HEMERYTHRIN-LIKE DOMAIN-CONTAINING PROTEIN"/>
    <property type="match status" value="1"/>
</dbReference>
<gene>
    <name evidence="2" type="ORF">ACFP1K_32320</name>
</gene>
<evidence type="ECO:0000259" key="1">
    <source>
        <dbReference type="Pfam" id="PF01814"/>
    </source>
</evidence>
<accession>A0ABW1NRH9</accession>
<dbReference type="Proteomes" id="UP001596137">
    <property type="component" value="Unassembled WGS sequence"/>
</dbReference>
<sequence>MMNHAHAADRPYTHEMVVVHRVFRRESGLLPRLVRAVPEGDLARAAEIARHYQDYAEGLYLHHTGEDEMIWPLLHARAEPRAGLVLRMQGQHKRIDETMGRVEDLLPEWLRTASGTSGEALALALESHRAALLEHLDEEEWHVLDLIAEHMSAAEWEAVGRRGLEQIPRNRALIVLGAVLEDATPQERRFYLGRVPVTARLLWHTVGRRRYTRRVRRLRAPLTA</sequence>
<evidence type="ECO:0000313" key="3">
    <source>
        <dbReference type="Proteomes" id="UP001596137"/>
    </source>
</evidence>
<protein>
    <submittedName>
        <fullName evidence="2">Hemerythrin domain-containing protein</fullName>
    </submittedName>
</protein>
<evidence type="ECO:0000313" key="2">
    <source>
        <dbReference type="EMBL" id="MFC6085891.1"/>
    </source>
</evidence>
<keyword evidence="3" id="KW-1185">Reference proteome</keyword>
<dbReference type="InterPro" id="IPR053206">
    <property type="entry name" value="Dimeric_xanthone_biosynth"/>
</dbReference>
<organism evidence="2 3">
    <name type="scientific">Sphaerisporangium aureirubrum</name>
    <dbReference type="NCBI Taxonomy" id="1544736"/>
    <lineage>
        <taxon>Bacteria</taxon>
        <taxon>Bacillati</taxon>
        <taxon>Actinomycetota</taxon>
        <taxon>Actinomycetes</taxon>
        <taxon>Streptosporangiales</taxon>
        <taxon>Streptosporangiaceae</taxon>
        <taxon>Sphaerisporangium</taxon>
    </lineage>
</organism>
<dbReference type="EMBL" id="JBHSRF010000071">
    <property type="protein sequence ID" value="MFC6085891.1"/>
    <property type="molecule type" value="Genomic_DNA"/>
</dbReference>
<comment type="caution">
    <text evidence="2">The sequence shown here is derived from an EMBL/GenBank/DDBJ whole genome shotgun (WGS) entry which is preliminary data.</text>
</comment>
<proteinExistence type="predicted"/>
<dbReference type="RefSeq" id="WP_380760507.1">
    <property type="nucleotide sequence ID" value="NZ_JBHSRF010000071.1"/>
</dbReference>
<dbReference type="Pfam" id="PF01814">
    <property type="entry name" value="Hemerythrin"/>
    <property type="match status" value="1"/>
</dbReference>
<reference evidence="3" key="1">
    <citation type="journal article" date="2019" name="Int. J. Syst. Evol. Microbiol.">
        <title>The Global Catalogue of Microorganisms (GCM) 10K type strain sequencing project: providing services to taxonomists for standard genome sequencing and annotation.</title>
        <authorList>
            <consortium name="The Broad Institute Genomics Platform"/>
            <consortium name="The Broad Institute Genome Sequencing Center for Infectious Disease"/>
            <person name="Wu L."/>
            <person name="Ma J."/>
        </authorList>
    </citation>
    <scope>NUCLEOTIDE SEQUENCE [LARGE SCALE GENOMIC DNA]</scope>
    <source>
        <strain evidence="3">JCM 30346</strain>
    </source>
</reference>
<dbReference type="InterPro" id="IPR012312">
    <property type="entry name" value="Hemerythrin-like"/>
</dbReference>
<feature type="domain" description="Hemerythrin-like" evidence="1">
    <location>
        <begin position="14"/>
        <end position="144"/>
    </location>
</feature>
<dbReference type="PANTHER" id="PTHR38048">
    <property type="entry name" value="EXPRESSED PROTEIN"/>
    <property type="match status" value="1"/>
</dbReference>
<dbReference type="Gene3D" id="1.20.120.520">
    <property type="entry name" value="nmb1532 protein domain like"/>
    <property type="match status" value="1"/>
</dbReference>
<dbReference type="CDD" id="cd12108">
    <property type="entry name" value="Hr-like"/>
    <property type="match status" value="1"/>
</dbReference>